<dbReference type="EC" id="2.7.7.61" evidence="1"/>
<protein>
    <recommendedName>
        <fullName evidence="2">Apo-citrate lyase phosphoribosyl-dephospho-CoA transferase</fullName>
        <ecNumber evidence="1">2.7.7.61</ecNumber>
    </recommendedName>
</protein>
<keyword evidence="3 6" id="KW-0808">Transferase</keyword>
<reference evidence="6 7" key="1">
    <citation type="journal article" date="2012" name="J. Bacteriol.">
        <title>Complete genome sequence of Enterobacter aerogenes KCTC 2190.</title>
        <authorList>
            <person name="Shin S.H."/>
            <person name="Kim S."/>
            <person name="Kim J.Y."/>
            <person name="Lee S."/>
            <person name="Um Y."/>
            <person name="Oh M.K."/>
            <person name="Kim Y.R."/>
            <person name="Lee J."/>
            <person name="Yang K.S."/>
        </authorList>
    </citation>
    <scope>NUCLEOTIDE SEQUENCE [LARGE SCALE GENOMIC DNA]</scope>
    <source>
        <strain evidence="6 7">KCTC 2190</strain>
    </source>
</reference>
<dbReference type="OrthoDB" id="3196716at2"/>
<evidence type="ECO:0000256" key="4">
    <source>
        <dbReference type="ARBA" id="ARBA00022695"/>
    </source>
</evidence>
<evidence type="ECO:0000256" key="2">
    <source>
        <dbReference type="ARBA" id="ARBA00016314"/>
    </source>
</evidence>
<organism evidence="6 7">
    <name type="scientific">Klebsiella aerogenes (strain ATCC 13048 / DSM 30053 / CCUG 1429 / JCM 1235 / KCTC 2190 / NBRC 13534 / NCIMB 10102 / NCTC 10006 / CDC 819-56)</name>
    <name type="common">Enterobacter aerogenes</name>
    <dbReference type="NCBI Taxonomy" id="1028307"/>
    <lineage>
        <taxon>Bacteria</taxon>
        <taxon>Pseudomonadati</taxon>
        <taxon>Pseudomonadota</taxon>
        <taxon>Gammaproteobacteria</taxon>
        <taxon>Enterobacterales</taxon>
        <taxon>Enterobacteriaceae</taxon>
        <taxon>Klebsiella/Raoultella group</taxon>
        <taxon>Klebsiella</taxon>
    </lineage>
</organism>
<dbReference type="Proteomes" id="UP000008881">
    <property type="component" value="Chromosome"/>
</dbReference>
<dbReference type="KEGG" id="eae:EAE_00015"/>
<dbReference type="Pfam" id="PF03802">
    <property type="entry name" value="CitX"/>
    <property type="match status" value="1"/>
</dbReference>
<evidence type="ECO:0000256" key="5">
    <source>
        <dbReference type="ARBA" id="ARBA00048574"/>
    </source>
</evidence>
<dbReference type="eggNOG" id="COG3697">
    <property type="taxonomic scope" value="Bacteria"/>
</dbReference>
<dbReference type="PATRIC" id="fig|1028307.3.peg.2"/>
<keyword evidence="7" id="KW-1185">Reference proteome</keyword>
<sequence>MLGHYSQPVISLTLVTPGDIKDNLCYRNTVGVVRQMCDQQQWKNRWQELGLQVLWLPTGSADL</sequence>
<evidence type="ECO:0000256" key="3">
    <source>
        <dbReference type="ARBA" id="ARBA00022679"/>
    </source>
</evidence>
<gene>
    <name evidence="6" type="ordered locus">EAE_00015</name>
</gene>
<comment type="catalytic activity">
    <reaction evidence="5">
        <text>apo-[citrate lyase ACP] + 2'-(5''-triphospho-alpha-D-ribosyl)-3'-dephospho-CoA = holo-[citrate lyase ACP] + diphosphate</text>
        <dbReference type="Rhea" id="RHEA:16333"/>
        <dbReference type="Rhea" id="RHEA-COMP:10157"/>
        <dbReference type="Rhea" id="RHEA-COMP:10158"/>
        <dbReference type="ChEBI" id="CHEBI:29999"/>
        <dbReference type="ChEBI" id="CHEBI:33019"/>
        <dbReference type="ChEBI" id="CHEBI:61378"/>
        <dbReference type="ChEBI" id="CHEBI:82683"/>
        <dbReference type="EC" id="2.7.7.61"/>
    </reaction>
</comment>
<name>A0A0H3FPX8_KLEAK</name>
<dbReference type="GO" id="GO:0050519">
    <property type="term" value="F:holo-citrate lyase synthase activity"/>
    <property type="evidence" value="ECO:0007669"/>
    <property type="project" value="UniProtKB-EC"/>
</dbReference>
<dbReference type="EMBL" id="CP002824">
    <property type="protein sequence ID" value="AEG94942.1"/>
    <property type="molecule type" value="Genomic_DNA"/>
</dbReference>
<dbReference type="AlphaFoldDB" id="A0A0H3FPX8"/>
<evidence type="ECO:0000313" key="6">
    <source>
        <dbReference type="EMBL" id="AEG94942.1"/>
    </source>
</evidence>
<dbReference type="InterPro" id="IPR005551">
    <property type="entry name" value="CitX"/>
</dbReference>
<accession>A0A0H3FPX8</accession>
<evidence type="ECO:0000313" key="7">
    <source>
        <dbReference type="Proteomes" id="UP000008881"/>
    </source>
</evidence>
<proteinExistence type="predicted"/>
<keyword evidence="4" id="KW-0548">Nucleotidyltransferase</keyword>
<dbReference type="GO" id="GO:0051191">
    <property type="term" value="P:prosthetic group biosynthetic process"/>
    <property type="evidence" value="ECO:0007669"/>
    <property type="project" value="InterPro"/>
</dbReference>
<dbReference type="HOGENOM" id="CLU_2878737_0_0_6"/>
<evidence type="ECO:0000256" key="1">
    <source>
        <dbReference type="ARBA" id="ARBA00012524"/>
    </source>
</evidence>